<dbReference type="Proteomes" id="UP000228751">
    <property type="component" value="Unassembled WGS sequence"/>
</dbReference>
<protein>
    <submittedName>
        <fullName evidence="1">Uncharacterized protein</fullName>
    </submittedName>
</protein>
<organism evidence="1 2">
    <name type="scientific">Acetobacter pomorum</name>
    <dbReference type="NCBI Taxonomy" id="65959"/>
    <lineage>
        <taxon>Bacteria</taxon>
        <taxon>Pseudomonadati</taxon>
        <taxon>Pseudomonadota</taxon>
        <taxon>Alphaproteobacteria</taxon>
        <taxon>Acetobacterales</taxon>
        <taxon>Acetobacteraceae</taxon>
        <taxon>Acetobacter</taxon>
    </lineage>
</organism>
<dbReference type="AlphaFoldDB" id="A0A2G4R8I2"/>
<keyword evidence="2" id="KW-1185">Reference proteome</keyword>
<evidence type="ECO:0000313" key="2">
    <source>
        <dbReference type="Proteomes" id="UP000228751"/>
    </source>
</evidence>
<dbReference type="EMBL" id="PEBQ01000184">
    <property type="protein sequence ID" value="PHY92842.1"/>
    <property type="molecule type" value="Genomic_DNA"/>
</dbReference>
<proteinExistence type="predicted"/>
<sequence>MWKEVKCTGKEKNMIVGSVTTTMPNKLLHISYTGLSNWDFARMLDIPDPVVITKRELSSLTEGVFHFKCPKETDYRRMMTNLANVIRNGSTPVASASGIATDTKNGKTRFDNESLTFSGWVDCKIIPKAMVGTPGKIEQAQMEIIALNETINATIGRVDHPTNWLEISNDGNLPSVAIVLSDENNRLVRKISTDIKLNTTQLRNGRMDYPQGLIKLEDLAPALREAGKSLHDGFEKRQQMREEMEIKKIWEQDAPSP</sequence>
<comment type="caution">
    <text evidence="1">The sequence shown here is derived from an EMBL/GenBank/DDBJ whole genome shotgun (WGS) entry which is preliminary data.</text>
</comment>
<accession>A0A2G4R8I2</accession>
<name>A0A2G4R8I2_9PROT</name>
<evidence type="ECO:0000313" key="1">
    <source>
        <dbReference type="EMBL" id="PHY92842.1"/>
    </source>
</evidence>
<reference evidence="1 2" key="1">
    <citation type="submission" date="2017-10" db="EMBL/GenBank/DDBJ databases">
        <title>Genomic analysis of the genus Acetobacter.</title>
        <authorList>
            <person name="Kim K.H."/>
            <person name="Chun B.H."/>
            <person name="Son A.R."/>
            <person name="Jeon C.O."/>
        </authorList>
    </citation>
    <scope>NUCLEOTIDE SEQUENCE [LARGE SCALE GENOMIC DNA]</scope>
    <source>
        <strain evidence="1 2">LHT 2458</strain>
    </source>
</reference>
<gene>
    <name evidence="1" type="ORF">CSR02_14530</name>
</gene>